<evidence type="ECO:0000256" key="2">
    <source>
        <dbReference type="ARBA" id="ARBA00007069"/>
    </source>
</evidence>
<reference evidence="11 12" key="1">
    <citation type="submission" date="2023-10" db="EMBL/GenBank/DDBJ databases">
        <title>The complete genome sequence of Methanoculleus receptaculi DSM 18860.</title>
        <authorList>
            <person name="Lai S.-J."/>
            <person name="You Y.-T."/>
            <person name="Chen S.-C."/>
        </authorList>
    </citation>
    <scope>NUCLEOTIDE SEQUENCE [LARGE SCALE GENOMIC DNA]</scope>
    <source>
        <strain evidence="11 12">DSM 18860</strain>
    </source>
</reference>
<dbReference type="InterPro" id="IPR051124">
    <property type="entry name" value="Phosphate_Transport_Permease"/>
</dbReference>
<feature type="domain" description="ABC transmembrane type-1" evidence="10">
    <location>
        <begin position="415"/>
        <end position="620"/>
    </location>
</feature>
<dbReference type="InterPro" id="IPR000515">
    <property type="entry name" value="MetI-like"/>
</dbReference>
<accession>A0AAX4FVJ6</accession>
<dbReference type="GeneID" id="85731755"/>
<keyword evidence="12" id="KW-1185">Reference proteome</keyword>
<dbReference type="GO" id="GO:0005886">
    <property type="term" value="C:plasma membrane"/>
    <property type="evidence" value="ECO:0007669"/>
    <property type="project" value="UniProtKB-SubCell"/>
</dbReference>
<name>A0AAX4FVJ6_9EURY</name>
<feature type="transmembrane region" description="Helical" evidence="9">
    <location>
        <begin position="292"/>
        <end position="317"/>
    </location>
</feature>
<evidence type="ECO:0000256" key="8">
    <source>
        <dbReference type="ARBA" id="ARBA00023136"/>
    </source>
</evidence>
<sequence>MKKEEPAAVRSGYPGWSGHSWTWSELPSTGTKRHIIDLIISKLLFIVALFAILIVFFIIGFLLRDGYQIVLETGIWNFLAGVDWNPTGSPPSFGILPLIVGTLLVTALAMAIAVPLSMATAIYIAEIAGPRTKAVVKPAVELLAGIPSVVYGFFGLILLTDWIRILFDRPSGSSWLAGSILLAIMAIPTITSVAEDALSSVPREFREGSLALGATRWQTIRSVVVPGAVSGISAAVILGMGRAIGETMAVLMVTGNAAVIPDPITNVFSPVRTLTGTLGIEMGEVAFGSLHYHALFGVAVVLLAITLAVNGLARLIIRQMQRTPARSRAPGPLMQAVHGLIPGSLPHRAKRRIIHPKTTQKFAFLLISIGVVIVLAALGAILLEIIVNGAGAISLEFLTAPPSDLGRAGGIFPAIVGTLYLVAGALAVALPLGIATAIYLIEYTADTRLTRGIRAAVDLLNGTPSIVFGLFGFAFLVLFLNFGVSLIAGQITLGLMVLPTIIRTTEESLRSIPKSLREGSYALGASKWQTVWRVVLPPALPGIITGAILSIGRAAGETAPIMFTAVVFSNRYLPSSLFEPVMSLPYHLFILTTSVAGADDQKFGTALVLLVMVLSIYLIAILIRRRYNRATVINNG</sequence>
<dbReference type="PANTHER" id="PTHR30425">
    <property type="entry name" value="PHOSPHATE TRANSPORT SYSTEM PERMEASE PROTEIN PST"/>
    <property type="match status" value="1"/>
</dbReference>
<evidence type="ECO:0000256" key="9">
    <source>
        <dbReference type="SAM" id="Phobius"/>
    </source>
</evidence>
<feature type="transmembrane region" description="Helical" evidence="9">
    <location>
        <begin position="577"/>
        <end position="597"/>
    </location>
</feature>
<evidence type="ECO:0000256" key="7">
    <source>
        <dbReference type="ARBA" id="ARBA00022989"/>
    </source>
</evidence>
<dbReference type="PANTHER" id="PTHR30425:SF1">
    <property type="entry name" value="PHOSPHATE TRANSPORT SYSTEM PERMEASE PROTEIN PSTC"/>
    <property type="match status" value="1"/>
</dbReference>
<keyword evidence="8 9" id="KW-0472">Membrane</keyword>
<evidence type="ECO:0000256" key="5">
    <source>
        <dbReference type="ARBA" id="ARBA00022592"/>
    </source>
</evidence>
<keyword evidence="3" id="KW-0813">Transport</keyword>
<dbReference type="SUPFAM" id="SSF161098">
    <property type="entry name" value="MetI-like"/>
    <property type="match status" value="2"/>
</dbReference>
<feature type="transmembrane region" description="Helical" evidence="9">
    <location>
        <begin position="43"/>
        <end position="63"/>
    </location>
</feature>
<dbReference type="Pfam" id="PF00528">
    <property type="entry name" value="BPD_transp_1"/>
    <property type="match status" value="2"/>
</dbReference>
<keyword evidence="4" id="KW-1003">Cell membrane</keyword>
<evidence type="ECO:0000313" key="11">
    <source>
        <dbReference type="EMBL" id="WOX57924.1"/>
    </source>
</evidence>
<feature type="transmembrane region" description="Helical" evidence="9">
    <location>
        <begin position="175"/>
        <end position="198"/>
    </location>
</feature>
<feature type="transmembrane region" description="Helical" evidence="9">
    <location>
        <begin position="140"/>
        <end position="163"/>
    </location>
</feature>
<feature type="transmembrane region" description="Helical" evidence="9">
    <location>
        <begin position="219"/>
        <end position="244"/>
    </location>
</feature>
<comment type="similarity">
    <text evidence="2">Belongs to the binding-protein-dependent transport system permease family. CysTW subfamily.</text>
</comment>
<dbReference type="CDD" id="cd06261">
    <property type="entry name" value="TM_PBP2"/>
    <property type="match status" value="2"/>
</dbReference>
<organism evidence="11 12">
    <name type="scientific">Methanoculleus receptaculi</name>
    <dbReference type="NCBI Taxonomy" id="394967"/>
    <lineage>
        <taxon>Archaea</taxon>
        <taxon>Methanobacteriati</taxon>
        <taxon>Methanobacteriota</taxon>
        <taxon>Stenosarchaea group</taxon>
        <taxon>Methanomicrobia</taxon>
        <taxon>Methanomicrobiales</taxon>
        <taxon>Methanomicrobiaceae</taxon>
        <taxon>Methanoculleus</taxon>
    </lineage>
</organism>
<evidence type="ECO:0000256" key="3">
    <source>
        <dbReference type="ARBA" id="ARBA00022448"/>
    </source>
</evidence>
<dbReference type="EMBL" id="CP137642">
    <property type="protein sequence ID" value="WOX57924.1"/>
    <property type="molecule type" value="Genomic_DNA"/>
</dbReference>
<evidence type="ECO:0000259" key="10">
    <source>
        <dbReference type="PROSITE" id="PS50928"/>
    </source>
</evidence>
<dbReference type="GO" id="GO:0035435">
    <property type="term" value="P:phosphate ion transmembrane transport"/>
    <property type="evidence" value="ECO:0007669"/>
    <property type="project" value="InterPro"/>
</dbReference>
<feature type="transmembrane region" description="Helical" evidence="9">
    <location>
        <begin position="362"/>
        <end position="391"/>
    </location>
</feature>
<feature type="transmembrane region" description="Helical" evidence="9">
    <location>
        <begin position="603"/>
        <end position="623"/>
    </location>
</feature>
<dbReference type="GO" id="GO:0005315">
    <property type="term" value="F:phosphate transmembrane transporter activity"/>
    <property type="evidence" value="ECO:0007669"/>
    <property type="project" value="InterPro"/>
</dbReference>
<keyword evidence="6 9" id="KW-0812">Transmembrane</keyword>
<evidence type="ECO:0000256" key="6">
    <source>
        <dbReference type="ARBA" id="ARBA00022692"/>
    </source>
</evidence>
<keyword evidence="5" id="KW-0592">Phosphate transport</keyword>
<dbReference type="RefSeq" id="WP_318621694.1">
    <property type="nucleotide sequence ID" value="NZ_CP137642.1"/>
</dbReference>
<dbReference type="NCBIfam" id="TIGR00974">
    <property type="entry name" value="3a0107s02c"/>
    <property type="match status" value="1"/>
</dbReference>
<dbReference type="NCBIfam" id="TIGR02138">
    <property type="entry name" value="phosphate_pstC"/>
    <property type="match status" value="1"/>
</dbReference>
<keyword evidence="7 9" id="KW-1133">Transmembrane helix</keyword>
<dbReference type="InterPro" id="IPR005672">
    <property type="entry name" value="Phosphate_PstA"/>
</dbReference>
<dbReference type="AlphaFoldDB" id="A0AAX4FVJ6"/>
<feature type="transmembrane region" description="Helical" evidence="9">
    <location>
        <begin position="411"/>
        <end position="441"/>
    </location>
</feature>
<protein>
    <submittedName>
        <fullName evidence="11">Phosphate ABC transporter permease subunit PstC</fullName>
    </submittedName>
</protein>
<evidence type="ECO:0000256" key="4">
    <source>
        <dbReference type="ARBA" id="ARBA00022475"/>
    </source>
</evidence>
<dbReference type="Proteomes" id="UP001305652">
    <property type="component" value="Chromosome"/>
</dbReference>
<dbReference type="InterPro" id="IPR035906">
    <property type="entry name" value="MetI-like_sf"/>
</dbReference>
<dbReference type="KEGG" id="mrc:R6Y96_01320"/>
<proteinExistence type="inferred from homology"/>
<dbReference type="PROSITE" id="PS50928">
    <property type="entry name" value="ABC_TM1"/>
    <property type="match status" value="2"/>
</dbReference>
<dbReference type="Gene3D" id="1.10.3720.10">
    <property type="entry name" value="MetI-like"/>
    <property type="match status" value="2"/>
</dbReference>
<feature type="transmembrane region" description="Helical" evidence="9">
    <location>
        <begin position="95"/>
        <end position="128"/>
    </location>
</feature>
<gene>
    <name evidence="11" type="primary">pstC</name>
    <name evidence="11" type="ORF">R6Y96_01320</name>
</gene>
<evidence type="ECO:0000256" key="1">
    <source>
        <dbReference type="ARBA" id="ARBA00004651"/>
    </source>
</evidence>
<feature type="domain" description="ABC transmembrane type-1" evidence="10">
    <location>
        <begin position="99"/>
        <end position="313"/>
    </location>
</feature>
<evidence type="ECO:0000313" key="12">
    <source>
        <dbReference type="Proteomes" id="UP001305652"/>
    </source>
</evidence>
<comment type="subcellular location">
    <subcellularLocation>
        <location evidence="1">Cell membrane</location>
        <topology evidence="1">Multi-pass membrane protein</topology>
    </subcellularLocation>
</comment>
<dbReference type="InterPro" id="IPR011864">
    <property type="entry name" value="Phosphate_PstC"/>
</dbReference>